<keyword evidence="2" id="KW-0238">DNA-binding</keyword>
<keyword evidence="6" id="KW-1185">Reference proteome</keyword>
<evidence type="ECO:0000313" key="5">
    <source>
        <dbReference type="EMBL" id="MCS7480715.1"/>
    </source>
</evidence>
<dbReference type="PROSITE" id="PS50949">
    <property type="entry name" value="HTH_GNTR"/>
    <property type="match status" value="1"/>
</dbReference>
<keyword evidence="1" id="KW-0805">Transcription regulation</keyword>
<dbReference type="GO" id="GO:0003700">
    <property type="term" value="F:DNA-binding transcription factor activity"/>
    <property type="evidence" value="ECO:0007669"/>
    <property type="project" value="InterPro"/>
</dbReference>
<proteinExistence type="predicted"/>
<evidence type="ECO:0000259" key="4">
    <source>
        <dbReference type="PROSITE" id="PS50949"/>
    </source>
</evidence>
<accession>A0A9X2VQ16</accession>
<keyword evidence="3" id="KW-0804">Transcription</keyword>
<name>A0A9X2VQ16_9PSEU</name>
<dbReference type="InterPro" id="IPR000524">
    <property type="entry name" value="Tscrpt_reg_HTH_GntR"/>
</dbReference>
<organism evidence="5 6">
    <name type="scientific">Umezawaea endophytica</name>
    <dbReference type="NCBI Taxonomy" id="1654476"/>
    <lineage>
        <taxon>Bacteria</taxon>
        <taxon>Bacillati</taxon>
        <taxon>Actinomycetota</taxon>
        <taxon>Actinomycetes</taxon>
        <taxon>Pseudonocardiales</taxon>
        <taxon>Pseudonocardiaceae</taxon>
        <taxon>Umezawaea</taxon>
    </lineage>
</organism>
<protein>
    <submittedName>
        <fullName evidence="5">GntR family transcriptional regulator</fullName>
    </submittedName>
</protein>
<evidence type="ECO:0000256" key="1">
    <source>
        <dbReference type="ARBA" id="ARBA00023015"/>
    </source>
</evidence>
<dbReference type="PANTHER" id="PTHR38445">
    <property type="entry name" value="HTH-TYPE TRANSCRIPTIONAL REPRESSOR YTRA"/>
    <property type="match status" value="1"/>
</dbReference>
<sequence length="124" mass="12790">MNAPPPRVVVDVDSGVPPWRQVRDQITRLIVQGWLPEGSRLPTIRQLAGDLGIAPGTVARAYRELAAGGVLSTGRRQGTVVASVPAAAPNALEAAAAEFATTARALGVDVEAAVAAVRAAYLVE</sequence>
<evidence type="ECO:0000256" key="2">
    <source>
        <dbReference type="ARBA" id="ARBA00023125"/>
    </source>
</evidence>
<feature type="domain" description="HTH gntR-type" evidence="4">
    <location>
        <begin position="16"/>
        <end position="84"/>
    </location>
</feature>
<dbReference type="EMBL" id="JANYMP010000015">
    <property type="protein sequence ID" value="MCS7480715.1"/>
    <property type="molecule type" value="Genomic_DNA"/>
</dbReference>
<dbReference type="GO" id="GO:0003677">
    <property type="term" value="F:DNA binding"/>
    <property type="evidence" value="ECO:0007669"/>
    <property type="project" value="UniProtKB-KW"/>
</dbReference>
<dbReference type="InterPro" id="IPR036388">
    <property type="entry name" value="WH-like_DNA-bd_sf"/>
</dbReference>
<dbReference type="SUPFAM" id="SSF46785">
    <property type="entry name" value="Winged helix' DNA-binding domain"/>
    <property type="match status" value="1"/>
</dbReference>
<dbReference type="Proteomes" id="UP001141259">
    <property type="component" value="Unassembled WGS sequence"/>
</dbReference>
<dbReference type="PANTHER" id="PTHR38445:SF9">
    <property type="entry name" value="HTH-TYPE TRANSCRIPTIONAL REPRESSOR YTRA"/>
    <property type="match status" value="1"/>
</dbReference>
<dbReference type="RefSeq" id="WP_259626211.1">
    <property type="nucleotide sequence ID" value="NZ_JANYMP010000015.1"/>
</dbReference>
<dbReference type="Pfam" id="PF00392">
    <property type="entry name" value="GntR"/>
    <property type="match status" value="1"/>
</dbReference>
<dbReference type="Gene3D" id="1.10.10.10">
    <property type="entry name" value="Winged helix-like DNA-binding domain superfamily/Winged helix DNA-binding domain"/>
    <property type="match status" value="1"/>
</dbReference>
<reference evidence="5" key="1">
    <citation type="submission" date="2022-08" db="EMBL/GenBank/DDBJ databases">
        <authorList>
            <person name="Tistechok S."/>
            <person name="Samborskyy M."/>
            <person name="Roman I."/>
        </authorList>
    </citation>
    <scope>NUCLEOTIDE SEQUENCE</scope>
    <source>
        <strain evidence="5">DSM 103496</strain>
    </source>
</reference>
<gene>
    <name evidence="5" type="ORF">NZH93_27990</name>
</gene>
<dbReference type="CDD" id="cd07377">
    <property type="entry name" value="WHTH_GntR"/>
    <property type="match status" value="1"/>
</dbReference>
<evidence type="ECO:0000313" key="6">
    <source>
        <dbReference type="Proteomes" id="UP001141259"/>
    </source>
</evidence>
<comment type="caution">
    <text evidence="5">The sequence shown here is derived from an EMBL/GenBank/DDBJ whole genome shotgun (WGS) entry which is preliminary data.</text>
</comment>
<dbReference type="AlphaFoldDB" id="A0A9X2VQ16"/>
<evidence type="ECO:0000256" key="3">
    <source>
        <dbReference type="ARBA" id="ARBA00023163"/>
    </source>
</evidence>
<dbReference type="SMART" id="SM00345">
    <property type="entry name" value="HTH_GNTR"/>
    <property type="match status" value="1"/>
</dbReference>
<dbReference type="InterPro" id="IPR036390">
    <property type="entry name" value="WH_DNA-bd_sf"/>
</dbReference>